<evidence type="ECO:0000256" key="2">
    <source>
        <dbReference type="ARBA" id="ARBA00023002"/>
    </source>
</evidence>
<dbReference type="SUPFAM" id="SSF51735">
    <property type="entry name" value="NAD(P)-binding Rossmann-fold domains"/>
    <property type="match status" value="1"/>
</dbReference>
<keyword evidence="2 3" id="KW-0560">Oxidoreductase</keyword>
<evidence type="ECO:0000313" key="4">
    <source>
        <dbReference type="Proteomes" id="UP000236161"/>
    </source>
</evidence>
<dbReference type="Pfam" id="PF00106">
    <property type="entry name" value="adh_short"/>
    <property type="match status" value="1"/>
</dbReference>
<dbReference type="AlphaFoldDB" id="A0A2I0BF24"/>
<dbReference type="Gene3D" id="3.40.50.720">
    <property type="entry name" value="NAD(P)-binding Rossmann-like Domain"/>
    <property type="match status" value="1"/>
</dbReference>
<dbReference type="OrthoDB" id="191139at2759"/>
<accession>A0A2I0BF24</accession>
<sequence length="190" mass="19428">MLKDAVKYLLGSAGPSGFGSSSTADDVAAAAAAHLRSITAIITGNPPHLPPSDRLLLLLIGRSSPGATSGIGLETARALAAHGARLILPARSPTAVAEAKAKISGTGAAGEIIALSLDLGSLSSVRSFVSDFLALRLPLNLLINNAGRFSYGQAESEDGIELTFATNYLGEPRVPPFCISPSDFCQNSVD</sequence>
<evidence type="ECO:0000313" key="3">
    <source>
        <dbReference type="EMBL" id="PKA66405.1"/>
    </source>
</evidence>
<protein>
    <submittedName>
        <fullName evidence="3">Short-chain dehydrogenase TIC 32, chloroplastic</fullName>
        <ecNumber evidence="3">1.3.1.33</ecNumber>
    </submittedName>
</protein>
<dbReference type="GO" id="GO:0016630">
    <property type="term" value="F:protochlorophyllide reductase activity"/>
    <property type="evidence" value="ECO:0007669"/>
    <property type="project" value="UniProtKB-EC"/>
</dbReference>
<organism evidence="3 4">
    <name type="scientific">Apostasia shenzhenica</name>
    <dbReference type="NCBI Taxonomy" id="1088818"/>
    <lineage>
        <taxon>Eukaryota</taxon>
        <taxon>Viridiplantae</taxon>
        <taxon>Streptophyta</taxon>
        <taxon>Embryophyta</taxon>
        <taxon>Tracheophyta</taxon>
        <taxon>Spermatophyta</taxon>
        <taxon>Magnoliopsida</taxon>
        <taxon>Liliopsida</taxon>
        <taxon>Asparagales</taxon>
        <taxon>Orchidaceae</taxon>
        <taxon>Apostasioideae</taxon>
        <taxon>Apostasia</taxon>
    </lineage>
</organism>
<reference evidence="3 4" key="1">
    <citation type="journal article" date="2017" name="Nature">
        <title>The Apostasia genome and the evolution of orchids.</title>
        <authorList>
            <person name="Zhang G.Q."/>
            <person name="Liu K.W."/>
            <person name="Li Z."/>
            <person name="Lohaus R."/>
            <person name="Hsiao Y.Y."/>
            <person name="Niu S.C."/>
            <person name="Wang J.Y."/>
            <person name="Lin Y.C."/>
            <person name="Xu Q."/>
            <person name="Chen L.J."/>
            <person name="Yoshida K."/>
            <person name="Fujiwara S."/>
            <person name="Wang Z.W."/>
            <person name="Zhang Y.Q."/>
            <person name="Mitsuda N."/>
            <person name="Wang M."/>
            <person name="Liu G.H."/>
            <person name="Pecoraro L."/>
            <person name="Huang H.X."/>
            <person name="Xiao X.J."/>
            <person name="Lin M."/>
            <person name="Wu X.Y."/>
            <person name="Wu W.L."/>
            <person name="Chen Y.Y."/>
            <person name="Chang S.B."/>
            <person name="Sakamoto S."/>
            <person name="Ohme-Takagi M."/>
            <person name="Yagi M."/>
            <person name="Zeng S.J."/>
            <person name="Shen C.Y."/>
            <person name="Yeh C.M."/>
            <person name="Luo Y.B."/>
            <person name="Tsai W.C."/>
            <person name="Van de Peer Y."/>
            <person name="Liu Z.J."/>
        </authorList>
    </citation>
    <scope>NUCLEOTIDE SEQUENCE [LARGE SCALE GENOMIC DNA]</scope>
    <source>
        <strain evidence="4">cv. Shenzhen</strain>
        <tissue evidence="3">Stem</tissue>
    </source>
</reference>
<comment type="similarity">
    <text evidence="1">Belongs to the short-chain dehydrogenases/reductases (SDR) family.</text>
</comment>
<keyword evidence="4" id="KW-1185">Reference proteome</keyword>
<dbReference type="Proteomes" id="UP000236161">
    <property type="component" value="Unassembled WGS sequence"/>
</dbReference>
<dbReference type="InterPro" id="IPR036291">
    <property type="entry name" value="NAD(P)-bd_dom_sf"/>
</dbReference>
<dbReference type="InterPro" id="IPR002347">
    <property type="entry name" value="SDR_fam"/>
</dbReference>
<dbReference type="PANTHER" id="PTHR24320">
    <property type="entry name" value="RETINOL DEHYDROGENASE"/>
    <property type="match status" value="1"/>
</dbReference>
<evidence type="ECO:0000256" key="1">
    <source>
        <dbReference type="ARBA" id="ARBA00006484"/>
    </source>
</evidence>
<proteinExistence type="inferred from homology"/>
<gene>
    <name evidence="3" type="primary">TIC32</name>
    <name evidence="3" type="ORF">AXF42_Ash007102</name>
</gene>
<dbReference type="STRING" id="1088818.A0A2I0BF24"/>
<name>A0A2I0BF24_9ASPA</name>
<dbReference type="EC" id="1.3.1.33" evidence="3"/>
<dbReference type="PANTHER" id="PTHR24320:SF114">
    <property type="entry name" value="OS03G0115700 PROTEIN"/>
    <property type="match status" value="1"/>
</dbReference>
<dbReference type="EMBL" id="KZ451886">
    <property type="protein sequence ID" value="PKA66405.1"/>
    <property type="molecule type" value="Genomic_DNA"/>
</dbReference>